<evidence type="ECO:0000256" key="14">
    <source>
        <dbReference type="ARBA" id="ARBA00022927"/>
    </source>
</evidence>
<keyword evidence="16" id="KW-0472">Membrane</keyword>
<evidence type="ECO:0000256" key="2">
    <source>
        <dbReference type="ARBA" id="ARBA00004585"/>
    </source>
</evidence>
<accession>A0A0M8N334</accession>
<dbReference type="SMART" id="SM00184">
    <property type="entry name" value="RING"/>
    <property type="match status" value="1"/>
</dbReference>
<feature type="compositionally biased region" description="Low complexity" evidence="20">
    <location>
        <begin position="1"/>
        <end position="24"/>
    </location>
</feature>
<evidence type="ECO:0000256" key="11">
    <source>
        <dbReference type="ARBA" id="ARBA00022771"/>
    </source>
</evidence>
<keyword evidence="6" id="KW-0813">Transport</keyword>
<dbReference type="GO" id="GO:0008270">
    <property type="term" value="F:zinc ion binding"/>
    <property type="evidence" value="ECO:0007669"/>
    <property type="project" value="UniProtKB-KW"/>
</dbReference>
<dbReference type="GO" id="GO:0005778">
    <property type="term" value="C:peroxisomal membrane"/>
    <property type="evidence" value="ECO:0007669"/>
    <property type="project" value="UniProtKB-SubCell"/>
</dbReference>
<dbReference type="InterPro" id="IPR013083">
    <property type="entry name" value="Znf_RING/FYVE/PHD"/>
</dbReference>
<dbReference type="CDD" id="cd16527">
    <property type="entry name" value="RING-HC_PEX10"/>
    <property type="match status" value="1"/>
</dbReference>
<dbReference type="InterPro" id="IPR025654">
    <property type="entry name" value="PEX2/10"/>
</dbReference>
<dbReference type="PANTHER" id="PTHR23350:SF0">
    <property type="entry name" value="PEROXISOME BIOGENESIS FACTOR 10"/>
    <property type="match status" value="1"/>
</dbReference>
<evidence type="ECO:0000256" key="6">
    <source>
        <dbReference type="ARBA" id="ARBA00022448"/>
    </source>
</evidence>
<keyword evidence="7" id="KW-0962">Peroxisome biogenesis</keyword>
<protein>
    <recommendedName>
        <fullName evidence="5">RING-type E3 ubiquitin transferase</fullName>
        <ecNumber evidence="5">2.3.2.27</ecNumber>
    </recommendedName>
    <alternativeName>
        <fullName evidence="18">Peroxin-10</fullName>
    </alternativeName>
</protein>
<proteinExistence type="inferred from homology"/>
<reference evidence="22 23" key="1">
    <citation type="submission" date="2015-07" db="EMBL/GenBank/DDBJ databases">
        <title>The genome of the fungus Escovopsis weberi, a specialized disease agent of ant agriculture.</title>
        <authorList>
            <person name="de Man T.J."/>
            <person name="Stajich J.E."/>
            <person name="Kubicek C.P."/>
            <person name="Chenthamara K."/>
            <person name="Atanasova L."/>
            <person name="Druzhinina I.S."/>
            <person name="Birnbaum S."/>
            <person name="Barribeau S.M."/>
            <person name="Teiling C."/>
            <person name="Suen G."/>
            <person name="Currie C."/>
            <person name="Gerardo N.M."/>
        </authorList>
    </citation>
    <scope>NUCLEOTIDE SEQUENCE [LARGE SCALE GENOMIC DNA]</scope>
</reference>
<dbReference type="STRING" id="150374.A0A0M8N334"/>
<dbReference type="PROSITE" id="PS50089">
    <property type="entry name" value="ZF_RING_2"/>
    <property type="match status" value="1"/>
</dbReference>
<evidence type="ECO:0000256" key="17">
    <source>
        <dbReference type="ARBA" id="ARBA00023140"/>
    </source>
</evidence>
<evidence type="ECO:0000256" key="12">
    <source>
        <dbReference type="ARBA" id="ARBA00022786"/>
    </source>
</evidence>
<evidence type="ECO:0000256" key="13">
    <source>
        <dbReference type="ARBA" id="ARBA00022833"/>
    </source>
</evidence>
<dbReference type="InterPro" id="IPR006845">
    <property type="entry name" value="Pex_N"/>
</dbReference>
<keyword evidence="15" id="KW-1133">Transmembrane helix</keyword>
<evidence type="ECO:0000256" key="8">
    <source>
        <dbReference type="ARBA" id="ARBA00022679"/>
    </source>
</evidence>
<evidence type="ECO:0000313" key="22">
    <source>
        <dbReference type="EMBL" id="KOS19604.1"/>
    </source>
</evidence>
<evidence type="ECO:0000256" key="18">
    <source>
        <dbReference type="ARBA" id="ARBA00041230"/>
    </source>
</evidence>
<keyword evidence="12" id="KW-0833">Ubl conjugation pathway</keyword>
<comment type="catalytic activity">
    <reaction evidence="1">
        <text>S-ubiquitinyl-[E2 ubiquitin-conjugating enzyme]-L-cysteine + [acceptor protein]-L-lysine = [E2 ubiquitin-conjugating enzyme]-L-cysteine + N(6)-ubiquitinyl-[acceptor protein]-L-lysine.</text>
        <dbReference type="EC" id="2.3.2.27"/>
    </reaction>
</comment>
<evidence type="ECO:0000256" key="10">
    <source>
        <dbReference type="ARBA" id="ARBA00022723"/>
    </source>
</evidence>
<evidence type="ECO:0000256" key="4">
    <source>
        <dbReference type="ARBA" id="ARBA00008704"/>
    </source>
</evidence>
<evidence type="ECO:0000256" key="19">
    <source>
        <dbReference type="PROSITE-ProRule" id="PRU00175"/>
    </source>
</evidence>
<keyword evidence="17" id="KW-0576">Peroxisome</keyword>
<evidence type="ECO:0000313" key="23">
    <source>
        <dbReference type="Proteomes" id="UP000053831"/>
    </source>
</evidence>
<keyword evidence="23" id="KW-1185">Reference proteome</keyword>
<evidence type="ECO:0000259" key="21">
    <source>
        <dbReference type="PROSITE" id="PS50089"/>
    </source>
</evidence>
<evidence type="ECO:0000256" key="7">
    <source>
        <dbReference type="ARBA" id="ARBA00022593"/>
    </source>
</evidence>
<dbReference type="InterPro" id="IPR001841">
    <property type="entry name" value="Znf_RING"/>
</dbReference>
<dbReference type="GO" id="GO:0016562">
    <property type="term" value="P:protein import into peroxisome matrix, receptor recycling"/>
    <property type="evidence" value="ECO:0007669"/>
    <property type="project" value="UniProtKB-ARBA"/>
</dbReference>
<evidence type="ECO:0000256" key="3">
    <source>
        <dbReference type="ARBA" id="ARBA00004906"/>
    </source>
</evidence>
<dbReference type="FunFam" id="3.30.40.10:FF:000395">
    <property type="entry name" value="Putative Peroxisome biosynthesis protein (Peroxin-10)"/>
    <property type="match status" value="1"/>
</dbReference>
<dbReference type="EC" id="2.3.2.27" evidence="5"/>
<comment type="caution">
    <text evidence="22">The sequence shown here is derived from an EMBL/GenBank/DDBJ whole genome shotgun (WGS) entry which is preliminary data.</text>
</comment>
<keyword evidence="13" id="KW-0862">Zinc</keyword>
<dbReference type="Gene3D" id="3.30.40.10">
    <property type="entry name" value="Zinc/RING finger domain, C3HC4 (zinc finger)"/>
    <property type="match status" value="1"/>
</dbReference>
<dbReference type="GO" id="GO:0061630">
    <property type="term" value="F:ubiquitin protein ligase activity"/>
    <property type="evidence" value="ECO:0007669"/>
    <property type="project" value="UniProtKB-EC"/>
</dbReference>
<evidence type="ECO:0000256" key="16">
    <source>
        <dbReference type="ARBA" id="ARBA00023136"/>
    </source>
</evidence>
<keyword evidence="9" id="KW-0812">Transmembrane</keyword>
<evidence type="ECO:0000256" key="20">
    <source>
        <dbReference type="SAM" id="MobiDB-lite"/>
    </source>
</evidence>
<dbReference type="OrthoDB" id="6270329at2759"/>
<dbReference type="AlphaFoldDB" id="A0A0M8N334"/>
<keyword evidence="14" id="KW-0653">Protein transport</keyword>
<comment type="similarity">
    <text evidence="4">Belongs to the pex2/pex10/pex12 family.</text>
</comment>
<keyword evidence="8" id="KW-0808">Transferase</keyword>
<dbReference type="SUPFAM" id="SSF57850">
    <property type="entry name" value="RING/U-box"/>
    <property type="match status" value="1"/>
</dbReference>
<dbReference type="EMBL" id="LGSR01000020">
    <property type="protein sequence ID" value="KOS19604.1"/>
    <property type="molecule type" value="Genomic_DNA"/>
</dbReference>
<name>A0A0M8N334_ESCWE</name>
<organism evidence="22 23">
    <name type="scientific">Escovopsis weberi</name>
    <dbReference type="NCBI Taxonomy" id="150374"/>
    <lineage>
        <taxon>Eukaryota</taxon>
        <taxon>Fungi</taxon>
        <taxon>Dikarya</taxon>
        <taxon>Ascomycota</taxon>
        <taxon>Pezizomycotina</taxon>
        <taxon>Sordariomycetes</taxon>
        <taxon>Hypocreomycetidae</taxon>
        <taxon>Hypocreales</taxon>
        <taxon>Hypocreaceae</taxon>
        <taxon>Escovopsis</taxon>
    </lineage>
</organism>
<keyword evidence="11 19" id="KW-0863">Zinc-finger</keyword>
<evidence type="ECO:0000256" key="9">
    <source>
        <dbReference type="ARBA" id="ARBA00022692"/>
    </source>
</evidence>
<gene>
    <name evidence="22" type="ORF">ESCO_000874</name>
</gene>
<comment type="subcellular location">
    <subcellularLocation>
        <location evidence="2">Peroxisome membrane</location>
        <topology evidence="2">Multi-pass membrane protein</topology>
    </subcellularLocation>
</comment>
<evidence type="ECO:0000256" key="1">
    <source>
        <dbReference type="ARBA" id="ARBA00000900"/>
    </source>
</evidence>
<dbReference type="InterPro" id="IPR017907">
    <property type="entry name" value="Znf_RING_CS"/>
</dbReference>
<feature type="domain" description="RING-type" evidence="21">
    <location>
        <begin position="333"/>
        <end position="371"/>
    </location>
</feature>
<dbReference type="Pfam" id="PF13639">
    <property type="entry name" value="zf-RING_2"/>
    <property type="match status" value="1"/>
</dbReference>
<dbReference type="PROSITE" id="PS00518">
    <property type="entry name" value="ZF_RING_1"/>
    <property type="match status" value="1"/>
</dbReference>
<comment type="pathway">
    <text evidence="3">Protein modification; protein ubiquitination.</text>
</comment>
<keyword evidence="10" id="KW-0479">Metal-binding</keyword>
<dbReference type="GO" id="GO:0016567">
    <property type="term" value="P:protein ubiquitination"/>
    <property type="evidence" value="ECO:0007669"/>
    <property type="project" value="UniProtKB-ARBA"/>
</dbReference>
<sequence length="385" mass="41666">MAAAAQSSSSSSSSSSSPFSSSASPYPFATAPDIVRSHQKDAQFTSHLADTLTDLHRRLLGARSAHSFAPELRTFAALLYFGLTTLPGNRTLGEEYCDLVQVDGAATAASGSLPTLRTRAAYIAGTILLPYLAGRSLPSLRSRIRALLTRRLEALRRRGRAASLQARALQYLLDHLATLTSAAPVQALTLALFYFNGTYYELGKRLLGLRYVFTRTVPDTPDRAGYEILGILLVVQLAVQGYLHVRDAFAFASSPSSSSDRPAFHTVGGDVQADVLLGSTAADDAAAAAAKAPGTNKIDIARATHTPVLARPRFHLDDDKTMGYIKGSQQRKCTLCLEDMRDPAATQCGHVFCWECIGDWVKEKPECPLCRREAMVQHILPLRVV</sequence>
<dbReference type="Proteomes" id="UP000053831">
    <property type="component" value="Unassembled WGS sequence"/>
</dbReference>
<evidence type="ECO:0000256" key="15">
    <source>
        <dbReference type="ARBA" id="ARBA00022989"/>
    </source>
</evidence>
<evidence type="ECO:0000256" key="5">
    <source>
        <dbReference type="ARBA" id="ARBA00012483"/>
    </source>
</evidence>
<dbReference type="PANTHER" id="PTHR23350">
    <property type="entry name" value="PEROXISOME ASSEMBLY PROTEIN 10"/>
    <property type="match status" value="1"/>
</dbReference>
<feature type="region of interest" description="Disordered" evidence="20">
    <location>
        <begin position="1"/>
        <end position="25"/>
    </location>
</feature>
<dbReference type="Pfam" id="PF04757">
    <property type="entry name" value="Pex2_Pex12"/>
    <property type="match status" value="1"/>
</dbReference>